<dbReference type="Pfam" id="PF03060">
    <property type="entry name" value="NMO"/>
    <property type="match status" value="1"/>
</dbReference>
<keyword evidence="4" id="KW-0503">Monooxygenase</keyword>
<dbReference type="CDD" id="cd04730">
    <property type="entry name" value="NPD_like"/>
    <property type="match status" value="1"/>
</dbReference>
<dbReference type="PANTHER" id="PTHR32332">
    <property type="entry name" value="2-NITROPROPANE DIOXYGENASE"/>
    <property type="match status" value="1"/>
</dbReference>
<reference evidence="5" key="1">
    <citation type="journal article" date="2019" name="Int. J. Syst. Evol. Microbiol.">
        <title>The Global Catalogue of Microorganisms (GCM) 10K type strain sequencing project: providing services to taxonomists for standard genome sequencing and annotation.</title>
        <authorList>
            <consortium name="The Broad Institute Genomics Platform"/>
            <consortium name="The Broad Institute Genome Sequencing Center for Infectious Disease"/>
            <person name="Wu L."/>
            <person name="Ma J."/>
        </authorList>
    </citation>
    <scope>NUCLEOTIDE SEQUENCE [LARGE SCALE GENOMIC DNA]</scope>
    <source>
        <strain evidence="5">JCM 18542</strain>
    </source>
</reference>
<keyword evidence="3" id="KW-0560">Oxidoreductase</keyword>
<organism evidence="4 5">
    <name type="scientific">Tomitella cavernea</name>
    <dbReference type="NCBI Taxonomy" id="1387982"/>
    <lineage>
        <taxon>Bacteria</taxon>
        <taxon>Bacillati</taxon>
        <taxon>Actinomycetota</taxon>
        <taxon>Actinomycetes</taxon>
        <taxon>Mycobacteriales</taxon>
        <taxon>Tomitella</taxon>
    </lineage>
</organism>
<dbReference type="EMBL" id="BAABKQ010000001">
    <property type="protein sequence ID" value="GAA4802887.1"/>
    <property type="molecule type" value="Genomic_DNA"/>
</dbReference>
<evidence type="ECO:0000256" key="2">
    <source>
        <dbReference type="ARBA" id="ARBA00022643"/>
    </source>
</evidence>
<keyword evidence="2" id="KW-0288">FMN</keyword>
<name>A0ABP9C0T0_9ACTN</name>
<dbReference type="Gene3D" id="3.20.20.70">
    <property type="entry name" value="Aldolase class I"/>
    <property type="match status" value="1"/>
</dbReference>
<keyword evidence="1" id="KW-0285">Flavoprotein</keyword>
<dbReference type="Proteomes" id="UP001500839">
    <property type="component" value="Unassembled WGS sequence"/>
</dbReference>
<keyword evidence="5" id="KW-1185">Reference proteome</keyword>
<dbReference type="RefSeq" id="WP_345601914.1">
    <property type="nucleotide sequence ID" value="NZ_BAABKQ010000001.1"/>
</dbReference>
<dbReference type="PANTHER" id="PTHR32332:SF38">
    <property type="entry name" value="MONOOXYGENASE RV1533-RELATED"/>
    <property type="match status" value="1"/>
</dbReference>
<gene>
    <name evidence="4" type="ORF">GCM10023353_01230</name>
</gene>
<protein>
    <submittedName>
        <fullName evidence="4">Nitronate monooxygenase family protein</fullName>
    </submittedName>
</protein>
<evidence type="ECO:0000313" key="4">
    <source>
        <dbReference type="EMBL" id="GAA4802887.1"/>
    </source>
</evidence>
<proteinExistence type="predicted"/>
<evidence type="ECO:0000256" key="3">
    <source>
        <dbReference type="ARBA" id="ARBA00023002"/>
    </source>
</evidence>
<evidence type="ECO:0000256" key="1">
    <source>
        <dbReference type="ARBA" id="ARBA00022630"/>
    </source>
</evidence>
<accession>A0ABP9C0T0</accession>
<dbReference type="InterPro" id="IPR004136">
    <property type="entry name" value="NMO"/>
</dbReference>
<evidence type="ECO:0000313" key="5">
    <source>
        <dbReference type="Proteomes" id="UP001500839"/>
    </source>
</evidence>
<sequence length="380" mass="40099">MKQEKYMTDMNIFARWGVDRPLFGFSHSLPVVRAVTLAGGIGVWGATRNTPDEIEAGLAVLAETCQGRPFGVDLVLPKNMPETEDRSLIEAQIPEGHIRFIEGLRAKYAVADDGQSGLRSRFLRSQEMGAKQLQAVIDSAVPIVAMGVGSPQEAVAQAKAARKTVISLVGSPKHARKAIAAGADILVAQGYDAGAHTGEIGTFSLVPQVVAEAGDVPVVVAGGVATSAHVAAALALGGVGVWVGTAWLFSEENDTDERVLAKLIAAGSDDTVRSRADSGKTLRQIKTAWTTEWSADGAPTPLPMPYQDILVGDFLGAAQRQGVEPLLKSEADQSVAYFDRRATVAEIMDGLLGDYRARRVAAQRLVPTTSAHSGRGHEGA</sequence>
<dbReference type="InterPro" id="IPR013785">
    <property type="entry name" value="Aldolase_TIM"/>
</dbReference>
<dbReference type="SUPFAM" id="SSF51412">
    <property type="entry name" value="Inosine monophosphate dehydrogenase (IMPDH)"/>
    <property type="match status" value="1"/>
</dbReference>
<comment type="caution">
    <text evidence="4">The sequence shown here is derived from an EMBL/GenBank/DDBJ whole genome shotgun (WGS) entry which is preliminary data.</text>
</comment>
<dbReference type="GO" id="GO:0004497">
    <property type="term" value="F:monooxygenase activity"/>
    <property type="evidence" value="ECO:0007669"/>
    <property type="project" value="UniProtKB-KW"/>
</dbReference>